<keyword evidence="3" id="KW-0378">Hydrolase</keyword>
<name>A0ABY5L5D6_9CELL</name>
<dbReference type="InterPro" id="IPR029058">
    <property type="entry name" value="AB_hydrolase_fold"/>
</dbReference>
<dbReference type="Gene3D" id="3.40.50.1820">
    <property type="entry name" value="alpha/beta hydrolase"/>
    <property type="match status" value="1"/>
</dbReference>
<organism evidence="3 4">
    <name type="scientific">Cellulomonas chengniuliangii</name>
    <dbReference type="NCBI Taxonomy" id="2968084"/>
    <lineage>
        <taxon>Bacteria</taxon>
        <taxon>Bacillati</taxon>
        <taxon>Actinomycetota</taxon>
        <taxon>Actinomycetes</taxon>
        <taxon>Micrococcales</taxon>
        <taxon>Cellulomonadaceae</taxon>
        <taxon>Cellulomonas</taxon>
    </lineage>
</organism>
<proteinExistence type="predicted"/>
<evidence type="ECO:0000313" key="4">
    <source>
        <dbReference type="Proteomes" id="UP001316189"/>
    </source>
</evidence>
<evidence type="ECO:0000259" key="2">
    <source>
        <dbReference type="Pfam" id="PF06259"/>
    </source>
</evidence>
<feature type="domain" description="DUF1023" evidence="2">
    <location>
        <begin position="284"/>
        <end position="452"/>
    </location>
</feature>
<gene>
    <name evidence="3" type="ORF">NP064_07575</name>
</gene>
<dbReference type="Proteomes" id="UP001316189">
    <property type="component" value="Chromosome"/>
</dbReference>
<feature type="region of interest" description="Disordered" evidence="1">
    <location>
        <begin position="531"/>
        <end position="553"/>
    </location>
</feature>
<sequence>MTTSTAAVGRGRGWSGPAATSFVAHVRPVGGAFEDAADALRAAATAADSYAATLEVLLSRADRLTDAAAHLTRQIDAFWRRARASLPAPRPDVALELLQSALRLRGEVDGVAHESATLRRDSLAAEDDLAVALRALSAGASQARQRMAAAAGDPLASALEKSGGRTGATLSGLVPDEAAAWWESLTADERAALLTAYPEVIGTLDGVPADARDTANRTLLDRDLADLEARERAGVLDRAGRAALANARAVRDQLEEIALTDDPWTRTPLVAQLYDYEPYAFSGDGRALVCVGDMSTADNVAINVPGLTTTVSGSLGGNVDNAVNLYREARWAAPGSTMASLAWVGYDAPSDWDSGRVALEGSARDGGAMLARDVAGFLASRGDDRPHLTVVGHSYGSTTTAHAATDVGLDVDDIVLIGSPGAGSGVNEAAQLGVGAEHVWVGSASTDYVTYLGSNGWFNSENWLGGVGLGNDPAEDDFGAQRFQAELTDRDEGVNIADHTRYYQPDSEALANMASIVTGLDADVVRADHRTDPWWRTSDEPEEDRAPTERSHR</sequence>
<dbReference type="RefSeq" id="WP_227569020.1">
    <property type="nucleotide sequence ID" value="NZ_CP101988.1"/>
</dbReference>
<dbReference type="InterPro" id="IPR010427">
    <property type="entry name" value="DUF1023"/>
</dbReference>
<dbReference type="EMBL" id="CP101988">
    <property type="protein sequence ID" value="UUI76731.1"/>
    <property type="molecule type" value="Genomic_DNA"/>
</dbReference>
<accession>A0ABY5L5D6</accession>
<evidence type="ECO:0000313" key="3">
    <source>
        <dbReference type="EMBL" id="UUI76731.1"/>
    </source>
</evidence>
<evidence type="ECO:0000256" key="1">
    <source>
        <dbReference type="SAM" id="MobiDB-lite"/>
    </source>
</evidence>
<keyword evidence="4" id="KW-1185">Reference proteome</keyword>
<reference evidence="3 4" key="1">
    <citation type="submission" date="2022-07" db="EMBL/GenBank/DDBJ databases">
        <title>Novel species in genus cellulomonas.</title>
        <authorList>
            <person name="Ye L."/>
        </authorList>
    </citation>
    <scope>NUCLEOTIDE SEQUENCE [LARGE SCALE GENOMIC DNA]</scope>
    <source>
        <strain evidence="4">zg-Y338</strain>
    </source>
</reference>
<dbReference type="Pfam" id="PF06259">
    <property type="entry name" value="Abhydrolase_8"/>
    <property type="match status" value="1"/>
</dbReference>
<protein>
    <submittedName>
        <fullName evidence="3">Alpha/beta hydrolase family protein</fullName>
    </submittedName>
</protein>
<dbReference type="SUPFAM" id="SSF53474">
    <property type="entry name" value="alpha/beta-Hydrolases"/>
    <property type="match status" value="1"/>
</dbReference>
<dbReference type="GO" id="GO:0016787">
    <property type="term" value="F:hydrolase activity"/>
    <property type="evidence" value="ECO:0007669"/>
    <property type="project" value="UniProtKB-KW"/>
</dbReference>